<protein>
    <submittedName>
        <fullName evidence="1">Uncharacterized protein</fullName>
    </submittedName>
</protein>
<evidence type="ECO:0000313" key="2">
    <source>
        <dbReference type="Proteomes" id="UP000195880"/>
    </source>
</evidence>
<evidence type="ECO:0000313" key="1">
    <source>
        <dbReference type="EMBL" id="ARX88864.1"/>
    </source>
</evidence>
<accession>A0A1Z1WR32</accession>
<dbReference type="KEGG" id="salf:SMD44_08351"/>
<dbReference type="EMBL" id="CP021748">
    <property type="protein sequence ID" value="ARX88864.1"/>
    <property type="molecule type" value="Genomic_DNA"/>
</dbReference>
<keyword evidence="2" id="KW-1185">Reference proteome</keyword>
<proteinExistence type="predicted"/>
<gene>
    <name evidence="1" type="ORF">SMD44_08351</name>
</gene>
<name>A0A1Z1WR32_9ACTN</name>
<organism evidence="1 2">
    <name type="scientific">Streptomyces alboflavus</name>
    <dbReference type="NCBI Taxonomy" id="67267"/>
    <lineage>
        <taxon>Bacteria</taxon>
        <taxon>Bacillati</taxon>
        <taxon>Actinomycetota</taxon>
        <taxon>Actinomycetes</taxon>
        <taxon>Kitasatosporales</taxon>
        <taxon>Streptomycetaceae</taxon>
        <taxon>Streptomyces</taxon>
    </lineage>
</organism>
<sequence>MSMSIPSKLYFFRIGTIVSTKRSATLLELRSIPAVAPPMDIRIVAPLALAWHISAGVATFTVASMPSSHSTVPSERITGNAALMTL</sequence>
<dbReference type="AlphaFoldDB" id="A0A1Z1WR32"/>
<reference evidence="1 2" key="1">
    <citation type="submission" date="2017-05" db="EMBL/GenBank/DDBJ databases">
        <title>Streptomyces alboflavus Genome sequencing and assembly.</title>
        <authorList>
            <person name="Wang Y."/>
            <person name="Du B."/>
            <person name="Ding Y."/>
            <person name="Liu H."/>
            <person name="Hou Q."/>
            <person name="Liu K."/>
            <person name="Wang C."/>
            <person name="Yao L."/>
        </authorList>
    </citation>
    <scope>NUCLEOTIDE SEQUENCE [LARGE SCALE GENOMIC DNA]</scope>
    <source>
        <strain evidence="1 2">MDJK44</strain>
    </source>
</reference>
<dbReference type="Proteomes" id="UP000195880">
    <property type="component" value="Chromosome"/>
</dbReference>